<dbReference type="PANTHER" id="PTHR33164:SF57">
    <property type="entry name" value="MARR-FAMILY TRANSCRIPTIONAL REGULATOR"/>
    <property type="match status" value="1"/>
</dbReference>
<name>A0A6B0Y1X1_9RHOB</name>
<comment type="caution">
    <text evidence="5">The sequence shown here is derived from an EMBL/GenBank/DDBJ whole genome shotgun (WGS) entry which is preliminary data.</text>
</comment>
<reference evidence="5" key="1">
    <citation type="submission" date="2019-09" db="EMBL/GenBank/DDBJ databases">
        <title>Characterisation of the sponge microbiome using genome-centric metagenomics.</title>
        <authorList>
            <person name="Engelberts J.P."/>
            <person name="Robbins S.J."/>
            <person name="De Goeij J.M."/>
            <person name="Aranda M."/>
            <person name="Bell S.C."/>
            <person name="Webster N.S."/>
        </authorList>
    </citation>
    <scope>NUCLEOTIDE SEQUENCE</scope>
    <source>
        <strain evidence="5">SB0664_bin_43</strain>
    </source>
</reference>
<evidence type="ECO:0000256" key="2">
    <source>
        <dbReference type="ARBA" id="ARBA00023125"/>
    </source>
</evidence>
<dbReference type="PANTHER" id="PTHR33164">
    <property type="entry name" value="TRANSCRIPTIONAL REGULATOR, MARR FAMILY"/>
    <property type="match status" value="1"/>
</dbReference>
<evidence type="ECO:0000313" key="5">
    <source>
        <dbReference type="EMBL" id="MXY34057.1"/>
    </source>
</evidence>
<dbReference type="Gene3D" id="1.10.10.10">
    <property type="entry name" value="Winged helix-like DNA-binding domain superfamily/Winged helix DNA-binding domain"/>
    <property type="match status" value="1"/>
</dbReference>
<dbReference type="InterPro" id="IPR039422">
    <property type="entry name" value="MarR/SlyA-like"/>
</dbReference>
<dbReference type="SMART" id="SM00347">
    <property type="entry name" value="HTH_MARR"/>
    <property type="match status" value="1"/>
</dbReference>
<dbReference type="PROSITE" id="PS01117">
    <property type="entry name" value="HTH_MARR_1"/>
    <property type="match status" value="1"/>
</dbReference>
<protein>
    <submittedName>
        <fullName evidence="5">Winged helix-turn-helix transcriptional regulator</fullName>
    </submittedName>
</protein>
<accession>A0A6B0Y1X1</accession>
<evidence type="ECO:0000256" key="3">
    <source>
        <dbReference type="ARBA" id="ARBA00023163"/>
    </source>
</evidence>
<dbReference type="Pfam" id="PF12802">
    <property type="entry name" value="MarR_2"/>
    <property type="match status" value="1"/>
</dbReference>
<dbReference type="GO" id="GO:0003677">
    <property type="term" value="F:DNA binding"/>
    <property type="evidence" value="ECO:0007669"/>
    <property type="project" value="UniProtKB-KW"/>
</dbReference>
<dbReference type="AlphaFoldDB" id="A0A6B0Y1X1"/>
<dbReference type="GO" id="GO:0003700">
    <property type="term" value="F:DNA-binding transcription factor activity"/>
    <property type="evidence" value="ECO:0007669"/>
    <property type="project" value="InterPro"/>
</dbReference>
<sequence>MGMSVSTQTSQMERPLEQRVSYRLARLHVKLNAQATRILRRHGGLTLVQWRVLVMLNAFTETTVGQVARMTRFDKALISRTVKSLIRAGLVKARSDDADQRQQLLSMTASGARVFGAAAPHMYARQDALLESMDAAQREAMFDALDRLEQVADRADAFR</sequence>
<organism evidence="5">
    <name type="scientific">Boseongicola sp. SB0664_bin_43</name>
    <dbReference type="NCBI Taxonomy" id="2604844"/>
    <lineage>
        <taxon>Bacteria</taxon>
        <taxon>Pseudomonadati</taxon>
        <taxon>Pseudomonadota</taxon>
        <taxon>Alphaproteobacteria</taxon>
        <taxon>Rhodobacterales</taxon>
        <taxon>Paracoccaceae</taxon>
        <taxon>Boseongicola</taxon>
    </lineage>
</organism>
<dbReference type="InterPro" id="IPR036390">
    <property type="entry name" value="WH_DNA-bd_sf"/>
</dbReference>
<dbReference type="InterPro" id="IPR000835">
    <property type="entry name" value="HTH_MarR-typ"/>
</dbReference>
<dbReference type="PROSITE" id="PS50995">
    <property type="entry name" value="HTH_MARR_2"/>
    <property type="match status" value="1"/>
</dbReference>
<keyword evidence="3" id="KW-0804">Transcription</keyword>
<dbReference type="SUPFAM" id="SSF46785">
    <property type="entry name" value="Winged helix' DNA-binding domain"/>
    <property type="match status" value="1"/>
</dbReference>
<proteinExistence type="predicted"/>
<keyword evidence="2" id="KW-0238">DNA-binding</keyword>
<feature type="domain" description="HTH marR-type" evidence="4">
    <location>
        <begin position="17"/>
        <end position="150"/>
    </location>
</feature>
<gene>
    <name evidence="5" type="ORF">F4Y60_08185</name>
</gene>
<keyword evidence="1" id="KW-0805">Transcription regulation</keyword>
<dbReference type="EMBL" id="VXRY01000321">
    <property type="protein sequence ID" value="MXY34057.1"/>
    <property type="molecule type" value="Genomic_DNA"/>
</dbReference>
<evidence type="ECO:0000256" key="1">
    <source>
        <dbReference type="ARBA" id="ARBA00023015"/>
    </source>
</evidence>
<dbReference type="InterPro" id="IPR036388">
    <property type="entry name" value="WH-like_DNA-bd_sf"/>
</dbReference>
<evidence type="ECO:0000259" key="4">
    <source>
        <dbReference type="PROSITE" id="PS50995"/>
    </source>
</evidence>
<dbReference type="GO" id="GO:0006950">
    <property type="term" value="P:response to stress"/>
    <property type="evidence" value="ECO:0007669"/>
    <property type="project" value="TreeGrafter"/>
</dbReference>
<dbReference type="InterPro" id="IPR023187">
    <property type="entry name" value="Tscrpt_reg_MarR-type_CS"/>
</dbReference>